<dbReference type="RefSeq" id="WP_117231369.1">
    <property type="nucleotide sequence ID" value="NZ_CP061725.1"/>
</dbReference>
<dbReference type="EMBL" id="QVFU01000117">
    <property type="protein sequence ID" value="RFS39338.1"/>
    <property type="molecule type" value="Genomic_DNA"/>
</dbReference>
<dbReference type="InterPro" id="IPR013783">
    <property type="entry name" value="Ig-like_fold"/>
</dbReference>
<gene>
    <name evidence="1" type="ORF">D0Q02_30680</name>
</gene>
<evidence type="ECO:0000313" key="1">
    <source>
        <dbReference type="EMBL" id="RFS39338.1"/>
    </source>
</evidence>
<accession>A0A372FQU3</accession>
<dbReference type="AlphaFoldDB" id="A0A372FQU3"/>
<proteinExistence type="predicted"/>
<dbReference type="Pfam" id="PF17957">
    <property type="entry name" value="Big_7"/>
    <property type="match status" value="1"/>
</dbReference>
<protein>
    <recommendedName>
        <fullName evidence="3">Ig-like domain-containing protein</fullName>
    </recommendedName>
</protein>
<name>A0A372FQU3_9ACTN</name>
<dbReference type="Proteomes" id="UP000262621">
    <property type="component" value="Unassembled WGS sequence"/>
</dbReference>
<dbReference type="GO" id="GO:0005975">
    <property type="term" value="P:carbohydrate metabolic process"/>
    <property type="evidence" value="ECO:0007669"/>
    <property type="project" value="UniProtKB-ARBA"/>
</dbReference>
<organism evidence="1 2">
    <name type="scientific">Micromonospora craniellae</name>
    <dbReference type="NCBI Taxonomy" id="2294034"/>
    <lineage>
        <taxon>Bacteria</taxon>
        <taxon>Bacillati</taxon>
        <taxon>Actinomycetota</taxon>
        <taxon>Actinomycetes</taxon>
        <taxon>Micromonosporales</taxon>
        <taxon>Micromonosporaceae</taxon>
        <taxon>Micromonospora</taxon>
    </lineage>
</organism>
<keyword evidence="2" id="KW-1185">Reference proteome</keyword>
<dbReference type="Gene3D" id="2.60.40.10">
    <property type="entry name" value="Immunoglobulins"/>
    <property type="match status" value="1"/>
</dbReference>
<comment type="caution">
    <text evidence="1">The sequence shown here is derived from an EMBL/GenBank/DDBJ whole genome shotgun (WGS) entry which is preliminary data.</text>
</comment>
<evidence type="ECO:0008006" key="3">
    <source>
        <dbReference type="Google" id="ProtNLM"/>
    </source>
</evidence>
<dbReference type="OrthoDB" id="3400581at2"/>
<reference evidence="1 2" key="1">
    <citation type="submission" date="2018-08" db="EMBL/GenBank/DDBJ databases">
        <title>Verrucosispora craniellae sp. nov., isolated from a marine sponge in the South China Sea.</title>
        <authorList>
            <person name="Li L."/>
            <person name="Lin H.W."/>
        </authorList>
    </citation>
    <scope>NUCLEOTIDE SEQUENCE [LARGE SCALE GENOMIC DNA]</scope>
    <source>
        <strain evidence="1 2">LHW63014</strain>
    </source>
</reference>
<sequence length="255" mass="25692">MPLSRIQVSPRIANQPGRHRRWWWAAGSSMAALVLAATGVSVTAAPATAGPGLAPEVTLTSPTNNSSVVSVCSVRLTADARARIGIVDRVEFHVNDVFVGSDTSAPYELDVPPGHPAFRNGDGSGMPRHRAVARVVTVAPAATADSPTVKLSLVPPPPALMVIACPSGIRVPEGGSTTTSFVTTACATTPGLTLTVTGDAGISVTPSAFPPGSRENWVTVSAAPGSIGAITRITATSNGASCLSASATVTVGPPT</sequence>
<evidence type="ECO:0000313" key="2">
    <source>
        <dbReference type="Proteomes" id="UP000262621"/>
    </source>
</evidence>